<gene>
    <name evidence="8" type="ORF">SAMN05216259_110197</name>
</gene>
<feature type="transmembrane region" description="Helical" evidence="7">
    <location>
        <begin position="240"/>
        <end position="264"/>
    </location>
</feature>
<evidence type="ECO:0000313" key="9">
    <source>
        <dbReference type="Proteomes" id="UP000199341"/>
    </source>
</evidence>
<proteinExistence type="predicted"/>
<evidence type="ECO:0000256" key="4">
    <source>
        <dbReference type="ARBA" id="ARBA00022989"/>
    </source>
</evidence>
<reference evidence="8 9" key="1">
    <citation type="submission" date="2016-10" db="EMBL/GenBank/DDBJ databases">
        <authorList>
            <person name="de Groot N.N."/>
        </authorList>
    </citation>
    <scope>NUCLEOTIDE SEQUENCE [LARGE SCALE GENOMIC DNA]</scope>
    <source>
        <strain evidence="8 9">CGMCC 4.2022</strain>
    </source>
</reference>
<evidence type="ECO:0000256" key="5">
    <source>
        <dbReference type="ARBA" id="ARBA00023136"/>
    </source>
</evidence>
<evidence type="ECO:0000313" key="8">
    <source>
        <dbReference type="EMBL" id="SDO53533.1"/>
    </source>
</evidence>
<dbReference type="Proteomes" id="UP000199341">
    <property type="component" value="Unassembled WGS sequence"/>
</dbReference>
<dbReference type="InterPro" id="IPR017039">
    <property type="entry name" value="Virul_fac_BrkB"/>
</dbReference>
<keyword evidence="3 7" id="KW-0812">Transmembrane</keyword>
<feature type="compositionally biased region" description="Pro residues" evidence="6">
    <location>
        <begin position="433"/>
        <end position="446"/>
    </location>
</feature>
<dbReference type="Pfam" id="PF03631">
    <property type="entry name" value="Virul_fac_BrkB"/>
    <property type="match status" value="1"/>
</dbReference>
<dbReference type="STRING" id="310781.SAMN05216259_110197"/>
<feature type="region of interest" description="Disordered" evidence="6">
    <location>
        <begin position="302"/>
        <end position="496"/>
    </location>
</feature>
<accession>A0A1H0KCE8</accession>
<dbReference type="GO" id="GO:0005886">
    <property type="term" value="C:plasma membrane"/>
    <property type="evidence" value="ECO:0007669"/>
    <property type="project" value="UniProtKB-SubCell"/>
</dbReference>
<dbReference type="EMBL" id="FNIE01000010">
    <property type="protein sequence ID" value="SDO53533.1"/>
    <property type="molecule type" value="Genomic_DNA"/>
</dbReference>
<protein>
    <submittedName>
        <fullName evidence="8">Membrane protein</fullName>
    </submittedName>
</protein>
<evidence type="ECO:0000256" key="6">
    <source>
        <dbReference type="SAM" id="MobiDB-lite"/>
    </source>
</evidence>
<dbReference type="PANTHER" id="PTHR30213:SF0">
    <property type="entry name" value="UPF0761 MEMBRANE PROTEIN YIHY"/>
    <property type="match status" value="1"/>
</dbReference>
<evidence type="ECO:0000256" key="3">
    <source>
        <dbReference type="ARBA" id="ARBA00022692"/>
    </source>
</evidence>
<keyword evidence="4 7" id="KW-1133">Transmembrane helix</keyword>
<comment type="subcellular location">
    <subcellularLocation>
        <location evidence="1">Cell membrane</location>
        <topology evidence="1">Multi-pass membrane protein</topology>
    </subcellularLocation>
</comment>
<sequence length="496" mass="52294">MAWLLLKDTVDSCMEYRVTGLAAEAAFFVLLSLPPLLLGLVGALGYVDTVIGLDTIDHIRHNILKASATVLSDKGVNQLVKPLVDDVFHGRRPDLISIGFLIALWSGSRAVNVFVDTITIMYGLEGRRGIVRTRVMSLGLYVVALFLGAAVLPLIVAGPDAVSRILPGGAGMVHILYWPSALAASIAFLATLYHVSVPVRRNWYEDVPGALVALLMWVIGSFVLRIYLTHAVEGHTIYGSLAAPIAVLLWIGVSAFAVLVGAAVNAAVDRVWPSLATAAAREENARRIEAEAEAVIARAHARRARHAGVPDDEGEPPAEYPERWADFLPHHDVRSRLRPRRSPGGGAASGAGGGASAGPPEQRRPEQPSTGAGASGWEPAPGTGRRGRPPEDGQTSGSEPGEASGTWELAPGTGRRGRPAEPDGTPGDGPGRPRYPGPAAAPPMPRDPAGEPYGVPALRPPPRPPRPPYVPPPPPMPPSPPALPPYAPPPGRDTPH</sequence>
<feature type="transmembrane region" description="Helical" evidence="7">
    <location>
        <begin position="21"/>
        <end position="47"/>
    </location>
</feature>
<keyword evidence="9" id="KW-1185">Reference proteome</keyword>
<feature type="transmembrane region" description="Helical" evidence="7">
    <location>
        <begin position="207"/>
        <end position="228"/>
    </location>
</feature>
<evidence type="ECO:0000256" key="1">
    <source>
        <dbReference type="ARBA" id="ARBA00004651"/>
    </source>
</evidence>
<dbReference type="PANTHER" id="PTHR30213">
    <property type="entry name" value="INNER MEMBRANE PROTEIN YHJD"/>
    <property type="match status" value="1"/>
</dbReference>
<organism evidence="8 9">
    <name type="scientific">Actinacidiphila guanduensis</name>
    <dbReference type="NCBI Taxonomy" id="310781"/>
    <lineage>
        <taxon>Bacteria</taxon>
        <taxon>Bacillati</taxon>
        <taxon>Actinomycetota</taxon>
        <taxon>Actinomycetes</taxon>
        <taxon>Kitasatosporales</taxon>
        <taxon>Streptomycetaceae</taxon>
        <taxon>Actinacidiphila</taxon>
    </lineage>
</organism>
<feature type="compositionally biased region" description="Basic and acidic residues" evidence="6">
    <location>
        <begin position="320"/>
        <end position="335"/>
    </location>
</feature>
<feature type="transmembrane region" description="Helical" evidence="7">
    <location>
        <begin position="176"/>
        <end position="195"/>
    </location>
</feature>
<feature type="compositionally biased region" description="Pro residues" evidence="6">
    <location>
        <begin position="458"/>
        <end position="496"/>
    </location>
</feature>
<evidence type="ECO:0000256" key="7">
    <source>
        <dbReference type="SAM" id="Phobius"/>
    </source>
</evidence>
<keyword evidence="5 7" id="KW-0472">Membrane</keyword>
<dbReference type="AlphaFoldDB" id="A0A1H0KCE8"/>
<keyword evidence="2" id="KW-1003">Cell membrane</keyword>
<feature type="transmembrane region" description="Helical" evidence="7">
    <location>
        <begin position="135"/>
        <end position="156"/>
    </location>
</feature>
<evidence type="ECO:0000256" key="2">
    <source>
        <dbReference type="ARBA" id="ARBA00022475"/>
    </source>
</evidence>
<name>A0A1H0KCE8_9ACTN</name>
<feature type="compositionally biased region" description="Gly residues" evidence="6">
    <location>
        <begin position="343"/>
        <end position="356"/>
    </location>
</feature>